<organism evidence="1">
    <name type="scientific">Geladintestivirus 6</name>
    <dbReference type="NCBI Taxonomy" id="3233138"/>
    <lineage>
        <taxon>Viruses</taxon>
        <taxon>Duplodnaviria</taxon>
        <taxon>Heunggongvirae</taxon>
        <taxon>Uroviricota</taxon>
        <taxon>Caudoviricetes</taxon>
        <taxon>Crassvirales</taxon>
    </lineage>
</organism>
<evidence type="ECO:0000313" key="1">
    <source>
        <dbReference type="EMBL" id="XCO00240.1"/>
    </source>
</evidence>
<dbReference type="EMBL" id="PP965496">
    <property type="protein sequence ID" value="XCO00240.1"/>
    <property type="molecule type" value="Genomic_DNA"/>
</dbReference>
<evidence type="ECO:0008006" key="2">
    <source>
        <dbReference type="Google" id="ProtNLM"/>
    </source>
</evidence>
<sequence length="72" mass="8306">MKNMRQNNPMFTLGNDDASVLRLGQLRWFLNEICRSLPNNTPIMLNCIIGEDLVVPCIQVLADEESVEFYNF</sequence>
<accession>A0AAU8MJK9</accession>
<protein>
    <recommendedName>
        <fullName evidence="2">Capsid protein</fullName>
    </recommendedName>
</protein>
<name>A0AAU8MJK9_9CAUD</name>
<reference evidence="1" key="1">
    <citation type="submission" date="2024-06" db="EMBL/GenBank/DDBJ databases">
        <title>Intestivirid acquisition increases across infancy in a wild primate population.</title>
        <authorList>
            <person name="Schneider-Creas I.A."/>
            <person name="Moya I.L."/>
            <person name="Chiou K.L."/>
            <person name="Baniel A."/>
            <person name="Azanaw Haile A."/>
            <person name="Kebede F."/>
            <person name="Abebe B."/>
            <person name="Snyder-Mackler N."/>
            <person name="Varsani A."/>
        </authorList>
    </citation>
    <scope>NUCLEOTIDE SEQUENCE</scope>
    <source>
        <strain evidence="1">Int_RNL_2018_1178_PEE</strain>
    </source>
</reference>
<proteinExistence type="predicted"/>